<dbReference type="InterPro" id="IPR001958">
    <property type="entry name" value="Tet-R_TetA/multi-R_MdtG-like"/>
</dbReference>
<evidence type="ECO:0000313" key="9">
    <source>
        <dbReference type="Proteomes" id="UP001497480"/>
    </source>
</evidence>
<dbReference type="InterPro" id="IPR036259">
    <property type="entry name" value="MFS_trans_sf"/>
</dbReference>
<feature type="transmembrane region" description="Helical" evidence="6">
    <location>
        <begin position="322"/>
        <end position="341"/>
    </location>
</feature>
<evidence type="ECO:0000259" key="7">
    <source>
        <dbReference type="PROSITE" id="PS50850"/>
    </source>
</evidence>
<comment type="subcellular location">
    <subcellularLocation>
        <location evidence="1">Membrane</location>
        <topology evidence="1">Multi-pass membrane protein</topology>
    </subcellularLocation>
</comment>
<organism evidence="8 9">
    <name type="scientific">Lupinus luteus</name>
    <name type="common">European yellow lupine</name>
    <dbReference type="NCBI Taxonomy" id="3873"/>
    <lineage>
        <taxon>Eukaryota</taxon>
        <taxon>Viridiplantae</taxon>
        <taxon>Streptophyta</taxon>
        <taxon>Embryophyta</taxon>
        <taxon>Tracheophyta</taxon>
        <taxon>Spermatophyta</taxon>
        <taxon>Magnoliopsida</taxon>
        <taxon>eudicotyledons</taxon>
        <taxon>Gunneridae</taxon>
        <taxon>Pentapetalae</taxon>
        <taxon>rosids</taxon>
        <taxon>fabids</taxon>
        <taxon>Fabales</taxon>
        <taxon>Fabaceae</taxon>
        <taxon>Papilionoideae</taxon>
        <taxon>50 kb inversion clade</taxon>
        <taxon>genistoids sensu lato</taxon>
        <taxon>core genistoids</taxon>
        <taxon>Genisteae</taxon>
        <taxon>Lupinus</taxon>
    </lineage>
</organism>
<keyword evidence="9" id="KW-1185">Reference proteome</keyword>
<gene>
    <name evidence="8" type="ORF">LLUT_LOCUS34665</name>
</gene>
<feature type="transmembrane region" description="Helical" evidence="6">
    <location>
        <begin position="422"/>
        <end position="442"/>
    </location>
</feature>
<evidence type="ECO:0000256" key="4">
    <source>
        <dbReference type="ARBA" id="ARBA00022989"/>
    </source>
</evidence>
<protein>
    <recommendedName>
        <fullName evidence="7">Major facilitator superfamily (MFS) profile domain-containing protein</fullName>
    </recommendedName>
</protein>
<accession>A0AAV1YI53</accession>
<feature type="transmembrane region" description="Helical" evidence="6">
    <location>
        <begin position="272"/>
        <end position="290"/>
    </location>
</feature>
<dbReference type="InterPro" id="IPR020846">
    <property type="entry name" value="MFS_dom"/>
</dbReference>
<dbReference type="PRINTS" id="PR01035">
    <property type="entry name" value="TCRTETA"/>
</dbReference>
<evidence type="ECO:0000256" key="3">
    <source>
        <dbReference type="ARBA" id="ARBA00022692"/>
    </source>
</evidence>
<comment type="caution">
    <text evidence="8">The sequence shown here is derived from an EMBL/GenBank/DDBJ whole genome shotgun (WGS) entry which is preliminary data.</text>
</comment>
<keyword evidence="2" id="KW-0813">Transport</keyword>
<feature type="transmembrane region" description="Helical" evidence="6">
    <location>
        <begin position="167"/>
        <end position="190"/>
    </location>
</feature>
<dbReference type="GO" id="GO:0090333">
    <property type="term" value="P:regulation of stomatal closure"/>
    <property type="evidence" value="ECO:0007669"/>
    <property type="project" value="TreeGrafter"/>
</dbReference>
<dbReference type="Proteomes" id="UP001497480">
    <property type="component" value="Unassembled WGS sequence"/>
</dbReference>
<proteinExistence type="predicted"/>
<name>A0AAV1YI53_LUPLU</name>
<feature type="transmembrane region" description="Helical" evidence="6">
    <location>
        <begin position="454"/>
        <end position="474"/>
    </location>
</feature>
<reference evidence="8 9" key="1">
    <citation type="submission" date="2024-03" db="EMBL/GenBank/DDBJ databases">
        <authorList>
            <person name="Martinez-Hernandez J."/>
        </authorList>
    </citation>
    <scope>NUCLEOTIDE SEQUENCE [LARGE SCALE GENOMIC DNA]</scope>
</reference>
<dbReference type="Pfam" id="PF07690">
    <property type="entry name" value="MFS_1"/>
    <property type="match status" value="1"/>
</dbReference>
<dbReference type="AlphaFoldDB" id="A0AAV1YI53"/>
<dbReference type="CDD" id="cd17330">
    <property type="entry name" value="MFS_SLC46_TetA_like"/>
    <property type="match status" value="1"/>
</dbReference>
<evidence type="ECO:0000256" key="5">
    <source>
        <dbReference type="ARBA" id="ARBA00023136"/>
    </source>
</evidence>
<feature type="transmembrane region" description="Helical" evidence="6">
    <location>
        <begin position="83"/>
        <end position="103"/>
    </location>
</feature>
<evidence type="ECO:0000313" key="8">
    <source>
        <dbReference type="EMBL" id="CAL0333605.1"/>
    </source>
</evidence>
<dbReference type="SUPFAM" id="SSF103473">
    <property type="entry name" value="MFS general substrate transporter"/>
    <property type="match status" value="1"/>
</dbReference>
<evidence type="ECO:0000256" key="6">
    <source>
        <dbReference type="SAM" id="Phobius"/>
    </source>
</evidence>
<feature type="transmembrane region" description="Helical" evidence="6">
    <location>
        <begin position="41"/>
        <end position="63"/>
    </location>
</feature>
<keyword evidence="5 6" id="KW-0472">Membrane</keyword>
<dbReference type="PROSITE" id="PS50850">
    <property type="entry name" value="MFS"/>
    <property type="match status" value="1"/>
</dbReference>
<dbReference type="InterPro" id="IPR011701">
    <property type="entry name" value="MFS"/>
</dbReference>
<keyword evidence="3 6" id="KW-0812">Transmembrane</keyword>
<keyword evidence="4 6" id="KW-1133">Transmembrane helix</keyword>
<evidence type="ECO:0000256" key="2">
    <source>
        <dbReference type="ARBA" id="ARBA00022448"/>
    </source>
</evidence>
<dbReference type="GO" id="GO:0022821">
    <property type="term" value="F:solute:potassium antiporter activity"/>
    <property type="evidence" value="ECO:0007669"/>
    <property type="project" value="TreeGrafter"/>
</dbReference>
<feature type="transmembrane region" description="Helical" evidence="6">
    <location>
        <begin position="110"/>
        <end position="126"/>
    </location>
</feature>
<dbReference type="Gene3D" id="1.20.1250.20">
    <property type="entry name" value="MFS general substrate transporter like domains"/>
    <property type="match status" value="1"/>
</dbReference>
<feature type="transmembrane region" description="Helical" evidence="6">
    <location>
        <begin position="132"/>
        <end position="155"/>
    </location>
</feature>
<dbReference type="PANTHER" id="PTHR23504:SF114">
    <property type="entry name" value="PROTEIN ZINC INDUCED FACILITATOR-LIKE 1"/>
    <property type="match status" value="1"/>
</dbReference>
<dbReference type="PANTHER" id="PTHR23504">
    <property type="entry name" value="MAJOR FACILITATOR SUPERFAMILY DOMAIN-CONTAINING PROTEIN 10"/>
    <property type="match status" value="1"/>
</dbReference>
<dbReference type="GO" id="GO:0005886">
    <property type="term" value="C:plasma membrane"/>
    <property type="evidence" value="ECO:0007669"/>
    <property type="project" value="TreeGrafter"/>
</dbReference>
<feature type="domain" description="Major facilitator superfamily (MFS) profile" evidence="7">
    <location>
        <begin position="39"/>
        <end position="478"/>
    </location>
</feature>
<feature type="transmembrane region" description="Helical" evidence="6">
    <location>
        <begin position="210"/>
        <end position="233"/>
    </location>
</feature>
<dbReference type="EMBL" id="CAXHTB010000025">
    <property type="protein sequence ID" value="CAL0333605.1"/>
    <property type="molecule type" value="Genomic_DNA"/>
</dbReference>
<sequence length="486" mass="53235">MGEENIIREPLLKKKYYENCPGCKVDLAKEQNPRLSIPNLLIIWMVVISASLPVSSLFPYLYFMVKDFNIAENEASISSYAGYVGSAYLLGRTLTSALWGLIADRYGRKPALLLGVMSVVIFNTLFGLSTNFWMALIMRFLLGSLCGVLGPVKAYASEIFREEHQSIGISTVSAAWGIGLIIGPALGGYLAQPVEKYPNLFLKGSFWDKFPYFLPCIIISVLAFAASIVCFWIPETLHKHNDGNKSTDEAEALENEGVGTEKDKIVKKKENIFLNGPLMASVLVYSIYSLQDICYQEVFSLWAVSPRQLGGLSYTTDDVGNVLSISGFALIIFQVCAYPFIEKAFGLTITTRVAAAFAIPCIQILPFVAMFSGAVLFILISIASVLKMVLGMAVTTGLFLIQNRVVEQHQRGEANGIAMTSMSLFTAIGPATGGALLSWSQTRMDASFLPGTHMVFFIINIISVVGLVSLIAFVRDKKKTSSDEQN</sequence>
<feature type="transmembrane region" description="Helical" evidence="6">
    <location>
        <begin position="353"/>
        <end position="371"/>
    </location>
</feature>
<feature type="transmembrane region" description="Helical" evidence="6">
    <location>
        <begin position="377"/>
        <end position="401"/>
    </location>
</feature>
<evidence type="ECO:0000256" key="1">
    <source>
        <dbReference type="ARBA" id="ARBA00004141"/>
    </source>
</evidence>
<dbReference type="GO" id="GO:0009705">
    <property type="term" value="C:plant-type vacuole membrane"/>
    <property type="evidence" value="ECO:0007669"/>
    <property type="project" value="TreeGrafter"/>
</dbReference>